<reference evidence="2 3" key="1">
    <citation type="journal article" date="2018" name="Mol. Biol. Evol.">
        <title>Broad Genomic Sampling Reveals a Smut Pathogenic Ancestry of the Fungal Clade Ustilaginomycotina.</title>
        <authorList>
            <person name="Kijpornyongpan T."/>
            <person name="Mondo S.J."/>
            <person name="Barry K."/>
            <person name="Sandor L."/>
            <person name="Lee J."/>
            <person name="Lipzen A."/>
            <person name="Pangilinan J."/>
            <person name="LaButti K."/>
            <person name="Hainaut M."/>
            <person name="Henrissat B."/>
            <person name="Grigoriev I.V."/>
            <person name="Spatafora J.W."/>
            <person name="Aime M.C."/>
        </authorList>
    </citation>
    <scope>NUCLEOTIDE SEQUENCE [LARGE SCALE GENOMIC DNA]</scope>
    <source>
        <strain evidence="2 3">MCA 4186</strain>
    </source>
</reference>
<feature type="region of interest" description="Disordered" evidence="1">
    <location>
        <begin position="135"/>
        <end position="167"/>
    </location>
</feature>
<dbReference type="RefSeq" id="XP_025596292.1">
    <property type="nucleotide sequence ID" value="XM_025741208.1"/>
</dbReference>
<feature type="compositionally biased region" description="Basic and acidic residues" evidence="1">
    <location>
        <begin position="150"/>
        <end position="167"/>
    </location>
</feature>
<accession>A0A316Z769</accession>
<dbReference type="AlphaFoldDB" id="A0A316Z769"/>
<name>A0A316Z769_9BASI</name>
<dbReference type="Proteomes" id="UP000245946">
    <property type="component" value="Unassembled WGS sequence"/>
</dbReference>
<dbReference type="EMBL" id="KZ819301">
    <property type="protein sequence ID" value="PWN96013.1"/>
    <property type="molecule type" value="Genomic_DNA"/>
</dbReference>
<keyword evidence="3" id="KW-1185">Reference proteome</keyword>
<protein>
    <submittedName>
        <fullName evidence="2">Uncharacterized protein</fullName>
    </submittedName>
</protein>
<evidence type="ECO:0000313" key="3">
    <source>
        <dbReference type="Proteomes" id="UP000245946"/>
    </source>
</evidence>
<evidence type="ECO:0000256" key="1">
    <source>
        <dbReference type="SAM" id="MobiDB-lite"/>
    </source>
</evidence>
<gene>
    <name evidence="2" type="ORF">FA09DRAFT_326382</name>
</gene>
<evidence type="ECO:0000313" key="2">
    <source>
        <dbReference type="EMBL" id="PWN96013.1"/>
    </source>
</evidence>
<sequence length="211" mass="23365">MPEAQGCMDVEGMEQVLKDVAEVGKRFTDAQTEFEKTQQAEIDAATAFDAARLRRKQAADGLKALWDEIQVKLAITRGARSRKDTAEPIMDGNWGGEDSYTGFDGEWDGGIQGAGYFLFEGEDDEPRRIPYLVRSGAQARETEQEEKEEAAELKRLREEAREHERPAKIQKVVQADVAQKGSDVAVPRIAASAAVARANSPLKARRQTARD</sequence>
<organism evidence="2 3">
    <name type="scientific">Tilletiopsis washingtonensis</name>
    <dbReference type="NCBI Taxonomy" id="58919"/>
    <lineage>
        <taxon>Eukaryota</taxon>
        <taxon>Fungi</taxon>
        <taxon>Dikarya</taxon>
        <taxon>Basidiomycota</taxon>
        <taxon>Ustilaginomycotina</taxon>
        <taxon>Exobasidiomycetes</taxon>
        <taxon>Entylomatales</taxon>
        <taxon>Entylomatales incertae sedis</taxon>
        <taxon>Tilletiopsis</taxon>
    </lineage>
</organism>
<proteinExistence type="predicted"/>
<dbReference type="GeneID" id="37268752"/>